<dbReference type="AlphaFoldDB" id="I0YZ68"/>
<accession>I0YZ68</accession>
<feature type="region of interest" description="Disordered" evidence="4">
    <location>
        <begin position="515"/>
        <end position="540"/>
    </location>
</feature>
<evidence type="ECO:0000313" key="5">
    <source>
        <dbReference type="EMBL" id="EIE23687.1"/>
    </source>
</evidence>
<evidence type="ECO:0000313" key="6">
    <source>
        <dbReference type="Proteomes" id="UP000007264"/>
    </source>
</evidence>
<dbReference type="PANTHER" id="PTHR24291:SF134">
    <property type="entry name" value="CAROTENE EPSILON-MONOOXYGENASE, CHLOROPLASTIC"/>
    <property type="match status" value="1"/>
</dbReference>
<dbReference type="PRINTS" id="PR00385">
    <property type="entry name" value="P450"/>
</dbReference>
<comment type="caution">
    <text evidence="5">The sequence shown here is derived from an EMBL/GenBank/DDBJ whole genome shotgun (WGS) entry which is preliminary data.</text>
</comment>
<name>I0YZ68_COCSC</name>
<keyword evidence="2 3" id="KW-0349">Heme</keyword>
<keyword evidence="3" id="KW-0560">Oxidoreductase</keyword>
<gene>
    <name evidence="5" type="ORF">COCSUDRAFT_63212</name>
</gene>
<dbReference type="GO" id="GO:0016705">
    <property type="term" value="F:oxidoreductase activity, acting on paired donors, with incorporation or reduction of molecular oxygen"/>
    <property type="evidence" value="ECO:0007669"/>
    <property type="project" value="InterPro"/>
</dbReference>
<dbReference type="Proteomes" id="UP000007264">
    <property type="component" value="Unassembled WGS sequence"/>
</dbReference>
<dbReference type="SUPFAM" id="SSF48264">
    <property type="entry name" value="Cytochrome P450"/>
    <property type="match status" value="1"/>
</dbReference>
<dbReference type="Pfam" id="PF00067">
    <property type="entry name" value="p450"/>
    <property type="match status" value="1"/>
</dbReference>
<feature type="binding site" description="axial binding residue" evidence="2">
    <location>
        <position position="462"/>
    </location>
    <ligand>
        <name>heme</name>
        <dbReference type="ChEBI" id="CHEBI:30413"/>
    </ligand>
    <ligandPart>
        <name>Fe</name>
        <dbReference type="ChEBI" id="CHEBI:18248"/>
    </ligandPart>
</feature>
<dbReference type="InterPro" id="IPR017972">
    <property type="entry name" value="Cyt_P450_CS"/>
</dbReference>
<dbReference type="InterPro" id="IPR002401">
    <property type="entry name" value="Cyt_P450_E_grp-I"/>
</dbReference>
<evidence type="ECO:0000256" key="4">
    <source>
        <dbReference type="SAM" id="MobiDB-lite"/>
    </source>
</evidence>
<dbReference type="InterPro" id="IPR001128">
    <property type="entry name" value="Cyt_P450"/>
</dbReference>
<protein>
    <submittedName>
        <fullName evidence="5">CYP97C3</fullName>
    </submittedName>
</protein>
<dbReference type="PANTHER" id="PTHR24291">
    <property type="entry name" value="CYTOCHROME P450 FAMILY 4"/>
    <property type="match status" value="1"/>
</dbReference>
<dbReference type="PROSITE" id="PS00086">
    <property type="entry name" value="CYTOCHROME_P450"/>
    <property type="match status" value="1"/>
</dbReference>
<feature type="compositionally biased region" description="Low complexity" evidence="4">
    <location>
        <begin position="517"/>
        <end position="529"/>
    </location>
</feature>
<dbReference type="GO" id="GO:0004497">
    <property type="term" value="F:monooxygenase activity"/>
    <property type="evidence" value="ECO:0007669"/>
    <property type="project" value="UniProtKB-KW"/>
</dbReference>
<keyword evidence="6" id="KW-1185">Reference proteome</keyword>
<dbReference type="InterPro" id="IPR036396">
    <property type="entry name" value="Cyt_P450_sf"/>
</dbReference>
<dbReference type="GO" id="GO:0005506">
    <property type="term" value="F:iron ion binding"/>
    <property type="evidence" value="ECO:0007669"/>
    <property type="project" value="InterPro"/>
</dbReference>
<dbReference type="RefSeq" id="XP_005648231.1">
    <property type="nucleotide sequence ID" value="XM_005648174.1"/>
</dbReference>
<dbReference type="KEGG" id="csl:COCSUDRAFT_63212"/>
<comment type="similarity">
    <text evidence="1 3">Belongs to the cytochrome P450 family.</text>
</comment>
<dbReference type="STRING" id="574566.I0YZ68"/>
<comment type="cofactor">
    <cofactor evidence="2">
        <name>heme</name>
        <dbReference type="ChEBI" id="CHEBI:30413"/>
    </cofactor>
</comment>
<dbReference type="CDD" id="cd11046">
    <property type="entry name" value="CYP97"/>
    <property type="match status" value="1"/>
</dbReference>
<dbReference type="eggNOG" id="KOG0157">
    <property type="taxonomic scope" value="Eukaryota"/>
</dbReference>
<dbReference type="GeneID" id="17041679"/>
<keyword evidence="2 3" id="KW-0408">Iron</keyword>
<evidence type="ECO:0000256" key="3">
    <source>
        <dbReference type="RuleBase" id="RU000461"/>
    </source>
</evidence>
<dbReference type="PRINTS" id="PR00463">
    <property type="entry name" value="EP450I"/>
</dbReference>
<keyword evidence="2 3" id="KW-0479">Metal-binding</keyword>
<proteinExistence type="inferred from homology"/>
<dbReference type="EMBL" id="AGSI01000007">
    <property type="protein sequence ID" value="EIE23687.1"/>
    <property type="molecule type" value="Genomic_DNA"/>
</dbReference>
<dbReference type="InterPro" id="IPR050196">
    <property type="entry name" value="Cytochrome_P450_Monoox"/>
</dbReference>
<organism evidence="5 6">
    <name type="scientific">Coccomyxa subellipsoidea (strain C-169)</name>
    <name type="common">Green microalga</name>
    <dbReference type="NCBI Taxonomy" id="574566"/>
    <lineage>
        <taxon>Eukaryota</taxon>
        <taxon>Viridiplantae</taxon>
        <taxon>Chlorophyta</taxon>
        <taxon>core chlorophytes</taxon>
        <taxon>Trebouxiophyceae</taxon>
        <taxon>Trebouxiophyceae incertae sedis</taxon>
        <taxon>Coccomyxaceae</taxon>
        <taxon>Coccomyxa</taxon>
        <taxon>Coccomyxa subellipsoidea</taxon>
    </lineage>
</organism>
<dbReference type="OrthoDB" id="1470350at2759"/>
<dbReference type="GO" id="GO:0020037">
    <property type="term" value="F:heme binding"/>
    <property type="evidence" value="ECO:0007669"/>
    <property type="project" value="InterPro"/>
</dbReference>
<reference evidence="5 6" key="1">
    <citation type="journal article" date="2012" name="Genome Biol.">
        <title>The genome of the polar eukaryotic microalga coccomyxa subellipsoidea reveals traits of cold adaptation.</title>
        <authorList>
            <person name="Blanc G."/>
            <person name="Agarkova I."/>
            <person name="Grimwood J."/>
            <person name="Kuo A."/>
            <person name="Brueggeman A."/>
            <person name="Dunigan D."/>
            <person name="Gurnon J."/>
            <person name="Ladunga I."/>
            <person name="Lindquist E."/>
            <person name="Lucas S."/>
            <person name="Pangilinan J."/>
            <person name="Proschold T."/>
            <person name="Salamov A."/>
            <person name="Schmutz J."/>
            <person name="Weeks D."/>
            <person name="Yamada T."/>
            <person name="Claverie J.M."/>
            <person name="Grigoriev I."/>
            <person name="Van Etten J."/>
            <person name="Lomsadze A."/>
            <person name="Borodovsky M."/>
        </authorList>
    </citation>
    <scope>NUCLEOTIDE SEQUENCE [LARGE SCALE GENOMIC DNA]</scope>
    <source>
        <strain evidence="5 6">C-169</strain>
    </source>
</reference>
<sequence length="540" mass="59037">MDEEIDLDVSVDRGLQKLIDTAGAGASVTSPGWLTQLGRLWGGKSDVPVADAKPDDIKDLLGGALFKALYKWMEETGPVYLLPTGPVSSFLVVSDPEAAKHVLRATDNPKRPIYVKGLVAEVSEFLFGDGFAITGGDNWRVRRRAVGPSLHRAYLAAMADRVFGPSAQHLATKLEGVAASGESIDMEACFSQLTLDVIGKAVFNYDFDALNTQSPLIQAVYTALKETEQRATDLLPLWKLPFLAPFVPRQRKALEAVELIRAETERLIAKCKEMVDAEEQAQFGDGYMNEADPSVLRFLIASREEVSSRQLRDDLLSMLVAGHETTGSVLTWTLYLLEQNPRAMAKARAEVDAVMGDRAAPSVEDFMALRYVMRCVNESMRLYPHPPVLLRRAQVADTLPGGYSVPVGQDVMISVYNIHRSPAVWDDPNDFRPERFPLDEPVPSEQTTDYRFIPFSGGPRKCVGDQFALMEAVVALAVLLKRFDFELVPDQDIGMTTGATIHTQNGLFMTVRERASGRSQGSSSNGASSLEPAVAAGAAA</sequence>
<evidence type="ECO:0000256" key="2">
    <source>
        <dbReference type="PIRSR" id="PIRSR602401-1"/>
    </source>
</evidence>
<keyword evidence="3" id="KW-0503">Monooxygenase</keyword>
<evidence type="ECO:0000256" key="1">
    <source>
        <dbReference type="ARBA" id="ARBA00010617"/>
    </source>
</evidence>
<dbReference type="Gene3D" id="1.10.630.10">
    <property type="entry name" value="Cytochrome P450"/>
    <property type="match status" value="1"/>
</dbReference>
<dbReference type="GO" id="GO:0009507">
    <property type="term" value="C:chloroplast"/>
    <property type="evidence" value="ECO:0007669"/>
    <property type="project" value="TreeGrafter"/>
</dbReference>